<dbReference type="PANTHER" id="PTHR42718:SF9">
    <property type="entry name" value="MAJOR FACILITATOR SUPERFAMILY MULTIDRUG TRANSPORTER MFSC"/>
    <property type="match status" value="1"/>
</dbReference>
<dbReference type="PATRIC" id="fig|1126833.4.peg.3168"/>
<dbReference type="AlphaFoldDB" id="A0A0D5NK85"/>
<dbReference type="InterPro" id="IPR011701">
    <property type="entry name" value="MFS"/>
</dbReference>
<feature type="transmembrane region" description="Helical" evidence="6">
    <location>
        <begin position="419"/>
        <end position="437"/>
    </location>
</feature>
<keyword evidence="4 6" id="KW-1133">Transmembrane helix</keyword>
<comment type="subcellular location">
    <subcellularLocation>
        <location evidence="1">Cell membrane</location>
        <topology evidence="1">Multi-pass membrane protein</topology>
    </subcellularLocation>
</comment>
<feature type="transmembrane region" description="Helical" evidence="6">
    <location>
        <begin position="223"/>
        <end position="243"/>
    </location>
</feature>
<evidence type="ECO:0000256" key="1">
    <source>
        <dbReference type="ARBA" id="ARBA00004651"/>
    </source>
</evidence>
<evidence type="ECO:0000259" key="7">
    <source>
        <dbReference type="PROSITE" id="PS50850"/>
    </source>
</evidence>
<organism evidence="8 9">
    <name type="scientific">Paenibacillus beijingensis</name>
    <dbReference type="NCBI Taxonomy" id="1126833"/>
    <lineage>
        <taxon>Bacteria</taxon>
        <taxon>Bacillati</taxon>
        <taxon>Bacillota</taxon>
        <taxon>Bacilli</taxon>
        <taxon>Bacillales</taxon>
        <taxon>Paenibacillaceae</taxon>
        <taxon>Paenibacillus</taxon>
    </lineage>
</organism>
<dbReference type="InterPro" id="IPR036259">
    <property type="entry name" value="MFS_trans_sf"/>
</dbReference>
<feature type="transmembrane region" description="Helical" evidence="6">
    <location>
        <begin position="156"/>
        <end position="179"/>
    </location>
</feature>
<feature type="transmembrane region" description="Helical" evidence="6">
    <location>
        <begin position="249"/>
        <end position="267"/>
    </location>
</feature>
<evidence type="ECO:0000256" key="2">
    <source>
        <dbReference type="ARBA" id="ARBA00022448"/>
    </source>
</evidence>
<evidence type="ECO:0000313" key="8">
    <source>
        <dbReference type="EMBL" id="AJY75550.1"/>
    </source>
</evidence>
<sequence length="470" mass="51083">MNVQLAAFNSNNRLKMASTVRKMTVIVAMAALLNPLNSTMITVALLKIAFYYQISITQTSWLILGYFLMTAIGQPVMGKLADLYGPRRIFSAGLVFVALFSLLSVWAPSFGWLVALRILQSFSNTALFPAGMAMLQASAAAAGTNNGKIPVSATGMISFTNNITAALGPVIGGFLVYFIDWRSIFWINVPIVMLIMTLFRLWIPREQSSAAADRSVVSWRSQLDIPGILLFSSTLFGLMYFLQSMKNGPLWWMLIAAASLLVVLVGYELRRENPFINVRLLKSDLKLLMVYVQYVGTSFVYYCILYGLPLWLQQLCGYSAKDSGLILLPLLVSGIVATQVAVPIISRYTYRRSIVVGYMFLVLGTALLLLVTSDTGLIWLLAVLAILGIPNGLANVGWQTALFTLAKPGETGAASGLFLTFRSLGSILATNLIGAVFSGKATTGSLHEIAAVIFAVSLVMAAVSFSRKLV</sequence>
<evidence type="ECO:0000256" key="4">
    <source>
        <dbReference type="ARBA" id="ARBA00022989"/>
    </source>
</evidence>
<dbReference type="OrthoDB" id="102502at2"/>
<dbReference type="STRING" id="1126833.VN24_14495"/>
<feature type="transmembrane region" description="Helical" evidence="6">
    <location>
        <begin position="89"/>
        <end position="114"/>
    </location>
</feature>
<feature type="transmembrane region" description="Helical" evidence="6">
    <location>
        <begin position="377"/>
        <end position="398"/>
    </location>
</feature>
<dbReference type="InterPro" id="IPR020846">
    <property type="entry name" value="MFS_dom"/>
</dbReference>
<dbReference type="Pfam" id="PF07690">
    <property type="entry name" value="MFS_1"/>
    <property type="match status" value="1"/>
</dbReference>
<keyword evidence="2" id="KW-0813">Transport</keyword>
<dbReference type="EMBL" id="CP011058">
    <property type="protein sequence ID" value="AJY75550.1"/>
    <property type="molecule type" value="Genomic_DNA"/>
</dbReference>
<keyword evidence="9" id="KW-1185">Reference proteome</keyword>
<feature type="domain" description="Major facilitator superfamily (MFS) profile" evidence="7">
    <location>
        <begin position="23"/>
        <end position="469"/>
    </location>
</feature>
<dbReference type="Gene3D" id="1.20.1250.20">
    <property type="entry name" value="MFS general substrate transporter like domains"/>
    <property type="match status" value="1"/>
</dbReference>
<feature type="transmembrane region" description="Helical" evidence="6">
    <location>
        <begin position="185"/>
        <end position="203"/>
    </location>
</feature>
<dbReference type="HOGENOM" id="CLU_000960_28_3_9"/>
<evidence type="ECO:0000256" key="3">
    <source>
        <dbReference type="ARBA" id="ARBA00022692"/>
    </source>
</evidence>
<feature type="transmembrane region" description="Helical" evidence="6">
    <location>
        <begin position="48"/>
        <end position="68"/>
    </location>
</feature>
<keyword evidence="3 6" id="KW-0812">Transmembrane</keyword>
<evidence type="ECO:0000313" key="9">
    <source>
        <dbReference type="Proteomes" id="UP000032633"/>
    </source>
</evidence>
<gene>
    <name evidence="8" type="ORF">VN24_14495</name>
</gene>
<feature type="transmembrane region" description="Helical" evidence="6">
    <location>
        <begin position="324"/>
        <end position="342"/>
    </location>
</feature>
<protein>
    <recommendedName>
        <fullName evidence="7">Major facilitator superfamily (MFS) profile domain-containing protein</fullName>
    </recommendedName>
</protein>
<dbReference type="RefSeq" id="WP_045670979.1">
    <property type="nucleotide sequence ID" value="NZ_CP011058.1"/>
</dbReference>
<evidence type="ECO:0000256" key="5">
    <source>
        <dbReference type="ARBA" id="ARBA00023136"/>
    </source>
</evidence>
<feature type="transmembrane region" description="Helical" evidence="6">
    <location>
        <begin position="288"/>
        <end position="312"/>
    </location>
</feature>
<dbReference type="KEGG" id="pbj:VN24_14495"/>
<dbReference type="PANTHER" id="PTHR42718">
    <property type="entry name" value="MAJOR FACILITATOR SUPERFAMILY MULTIDRUG TRANSPORTER MFSC"/>
    <property type="match status" value="1"/>
</dbReference>
<feature type="transmembrane region" description="Helical" evidence="6">
    <location>
        <begin position="354"/>
        <end position="371"/>
    </location>
</feature>
<accession>A0A0D5NK85</accession>
<feature type="transmembrane region" description="Helical" evidence="6">
    <location>
        <begin position="126"/>
        <end position="144"/>
    </location>
</feature>
<evidence type="ECO:0000256" key="6">
    <source>
        <dbReference type="SAM" id="Phobius"/>
    </source>
</evidence>
<keyword evidence="5 6" id="KW-0472">Membrane</keyword>
<dbReference type="GO" id="GO:0005886">
    <property type="term" value="C:plasma membrane"/>
    <property type="evidence" value="ECO:0007669"/>
    <property type="project" value="UniProtKB-SubCell"/>
</dbReference>
<dbReference type="SUPFAM" id="SSF103473">
    <property type="entry name" value="MFS general substrate transporter"/>
    <property type="match status" value="1"/>
</dbReference>
<feature type="transmembrane region" description="Helical" evidence="6">
    <location>
        <begin position="449"/>
        <end position="466"/>
    </location>
</feature>
<reference evidence="8 9" key="1">
    <citation type="journal article" date="2015" name="J. Biotechnol.">
        <title>Complete genome sequence of Paenibacillus beijingensis 7188(T) (=DSM 24997(T)), a novel rhizobacterium from jujube garden soil.</title>
        <authorList>
            <person name="Kwak Y."/>
            <person name="Shin J.H."/>
        </authorList>
    </citation>
    <scope>NUCLEOTIDE SEQUENCE [LARGE SCALE GENOMIC DNA]</scope>
    <source>
        <strain evidence="8 9">DSM 24997</strain>
    </source>
</reference>
<name>A0A0D5NK85_9BACL</name>
<dbReference type="Gene3D" id="1.20.1720.10">
    <property type="entry name" value="Multidrug resistance protein D"/>
    <property type="match status" value="1"/>
</dbReference>
<dbReference type="PROSITE" id="PS50850">
    <property type="entry name" value="MFS"/>
    <property type="match status" value="1"/>
</dbReference>
<dbReference type="CDD" id="cd17321">
    <property type="entry name" value="MFS_MMR_MDR_like"/>
    <property type="match status" value="1"/>
</dbReference>
<dbReference type="GO" id="GO:0022857">
    <property type="term" value="F:transmembrane transporter activity"/>
    <property type="evidence" value="ECO:0007669"/>
    <property type="project" value="InterPro"/>
</dbReference>
<dbReference type="Proteomes" id="UP000032633">
    <property type="component" value="Chromosome"/>
</dbReference>
<reference evidence="9" key="2">
    <citation type="submission" date="2015-03" db="EMBL/GenBank/DDBJ databases">
        <title>Genome sequence of Paenibacillus beijingensis strain DSM 24997T.</title>
        <authorList>
            <person name="Kwak Y."/>
            <person name="Shin J.-H."/>
        </authorList>
    </citation>
    <scope>NUCLEOTIDE SEQUENCE [LARGE SCALE GENOMIC DNA]</scope>
    <source>
        <strain evidence="9">DSM 24997</strain>
    </source>
</reference>
<proteinExistence type="predicted"/>